<proteinExistence type="predicted"/>
<gene>
    <name evidence="2" type="ORF">FN976_05930</name>
</gene>
<accession>A0A562ZUT7</accession>
<dbReference type="Proteomes" id="UP000318199">
    <property type="component" value="Unassembled WGS sequence"/>
</dbReference>
<reference evidence="2 3" key="1">
    <citation type="submission" date="2019-07" db="EMBL/GenBank/DDBJ databases">
        <title>Caenimonas sedimenti sp. nov., isolated from activated sludge.</title>
        <authorList>
            <person name="Xu J."/>
        </authorList>
    </citation>
    <scope>NUCLEOTIDE SEQUENCE [LARGE SCALE GENOMIC DNA]</scope>
    <source>
        <strain evidence="2 3">HX-9-20</strain>
    </source>
</reference>
<organism evidence="2 3">
    <name type="scientific">Caenimonas sedimenti</name>
    <dbReference type="NCBI Taxonomy" id="2596921"/>
    <lineage>
        <taxon>Bacteria</taxon>
        <taxon>Pseudomonadati</taxon>
        <taxon>Pseudomonadota</taxon>
        <taxon>Betaproteobacteria</taxon>
        <taxon>Burkholderiales</taxon>
        <taxon>Comamonadaceae</taxon>
        <taxon>Caenimonas</taxon>
    </lineage>
</organism>
<dbReference type="RefSeq" id="WP_145891969.1">
    <property type="nucleotide sequence ID" value="NZ_VOBQ01000004.1"/>
</dbReference>
<name>A0A562ZUT7_9BURK</name>
<dbReference type="InterPro" id="IPR021218">
    <property type="entry name" value="DUF2784"/>
</dbReference>
<protein>
    <submittedName>
        <fullName evidence="2">DUF2784 domain-containing protein</fullName>
    </submittedName>
</protein>
<keyword evidence="3" id="KW-1185">Reference proteome</keyword>
<feature type="transmembrane region" description="Helical" evidence="1">
    <location>
        <begin position="95"/>
        <end position="116"/>
    </location>
</feature>
<evidence type="ECO:0000313" key="2">
    <source>
        <dbReference type="EMBL" id="TWO72243.1"/>
    </source>
</evidence>
<keyword evidence="1" id="KW-1133">Transmembrane helix</keyword>
<evidence type="ECO:0000313" key="3">
    <source>
        <dbReference type="Proteomes" id="UP000318199"/>
    </source>
</evidence>
<dbReference type="AlphaFoldDB" id="A0A562ZUT7"/>
<dbReference type="OrthoDB" id="370375at2"/>
<sequence>MTHRLLADAVVLLHLLFVAFAVAGGLLGLLWRRAPAVHLPALAWAAWVEFSGSICPLTPLENQLRQAAGGAGYPGGFVEHYLLPVLYPAGLTRELQWTLGGGLLLFNAIVYALLGWRAWRRA</sequence>
<feature type="transmembrane region" description="Helical" evidence="1">
    <location>
        <begin position="12"/>
        <end position="31"/>
    </location>
</feature>
<dbReference type="Pfam" id="PF10861">
    <property type="entry name" value="DUF2784"/>
    <property type="match status" value="1"/>
</dbReference>
<keyword evidence="1" id="KW-0812">Transmembrane</keyword>
<keyword evidence="1" id="KW-0472">Membrane</keyword>
<dbReference type="EMBL" id="VOBQ01000004">
    <property type="protein sequence ID" value="TWO72243.1"/>
    <property type="molecule type" value="Genomic_DNA"/>
</dbReference>
<comment type="caution">
    <text evidence="2">The sequence shown here is derived from an EMBL/GenBank/DDBJ whole genome shotgun (WGS) entry which is preliminary data.</text>
</comment>
<evidence type="ECO:0000256" key="1">
    <source>
        <dbReference type="SAM" id="Phobius"/>
    </source>
</evidence>